<organism evidence="3 4">
    <name type="scientific">Allobranchiibius huperziae</name>
    <dbReference type="NCBI Taxonomy" id="1874116"/>
    <lineage>
        <taxon>Bacteria</taxon>
        <taxon>Bacillati</taxon>
        <taxon>Actinomycetota</taxon>
        <taxon>Actinomycetes</taxon>
        <taxon>Micrococcales</taxon>
        <taxon>Dermacoccaceae</taxon>
        <taxon>Allobranchiibius</taxon>
    </lineage>
</organism>
<feature type="domain" description="ATPase AAA-type core" evidence="2">
    <location>
        <begin position="25"/>
        <end position="62"/>
    </location>
</feature>
<dbReference type="EMBL" id="JACCFW010000001">
    <property type="protein sequence ID" value="NYJ75020.1"/>
    <property type="molecule type" value="Genomic_DNA"/>
</dbReference>
<protein>
    <submittedName>
        <fullName evidence="3">Putative ATPase</fullName>
    </submittedName>
</protein>
<dbReference type="PIRSF" id="PIRSF029347">
    <property type="entry name" value="RecF"/>
    <property type="match status" value="1"/>
</dbReference>
<feature type="domain" description="ATPase AAA-type core" evidence="2">
    <location>
        <begin position="248"/>
        <end position="345"/>
    </location>
</feature>
<dbReference type="Proteomes" id="UP000571817">
    <property type="component" value="Unassembled WGS sequence"/>
</dbReference>
<dbReference type="PANTHER" id="PTHR32182:SF25">
    <property type="entry name" value="SLR1056 PROTEIN"/>
    <property type="match status" value="1"/>
</dbReference>
<reference evidence="3 4" key="1">
    <citation type="submission" date="2020-07" db="EMBL/GenBank/DDBJ databases">
        <title>Sequencing the genomes of 1000 actinobacteria strains.</title>
        <authorList>
            <person name="Klenk H.-P."/>
        </authorList>
    </citation>
    <scope>NUCLEOTIDE SEQUENCE [LARGE SCALE GENOMIC DNA]</scope>
    <source>
        <strain evidence="3 4">DSM 29531</strain>
    </source>
</reference>
<evidence type="ECO:0000259" key="2">
    <source>
        <dbReference type="Pfam" id="PF13304"/>
    </source>
</evidence>
<dbReference type="GO" id="GO:0009432">
    <property type="term" value="P:SOS response"/>
    <property type="evidence" value="ECO:0007669"/>
    <property type="project" value="UniProtKB-KW"/>
</dbReference>
<proteinExistence type="predicted"/>
<dbReference type="RefSeq" id="WP_179481356.1">
    <property type="nucleotide sequence ID" value="NZ_JACCFW010000001.1"/>
</dbReference>
<dbReference type="Pfam" id="PF13304">
    <property type="entry name" value="AAA_21"/>
    <property type="match status" value="2"/>
</dbReference>
<comment type="caution">
    <text evidence="3">The sequence shown here is derived from an EMBL/GenBank/DDBJ whole genome shotgun (WGS) entry which is preliminary data.</text>
</comment>
<dbReference type="AlphaFoldDB" id="A0A853DJY5"/>
<sequence>MLHTVAISGYRSIRDLVLPLTGLDVVTGPNGSGKSNVYRALRLISGLATDSAINALAREGGLGAVLWAGPEFGSGAAHAAGHPAQGTRRKGPVALRLGFSGDGVGYAADLGLPTPMDVGEDSMFRQDPVLKREWVFAGAFPKPSGLLVDRNRQVVRVRDDTWHDLPYPVPGHRSVLSEVADGASAPEVLGLRDTLREWRFYDHLRTDPGAPARLPQVGTRTPVLASDGGDLAAALRTILEFGHGDLLQDVVQDAFTGSRLMIESRDGVFSVGLHQPGMLRVLGAAELSDGTLRFLMLAAALLSLRPPSLMVLNEPETSLHPDLYPALGALMAAAAAQTQLVVVTHASDLATCIENAGRAQVGRLRLDKADGQTRLPDFGMLTTPPWEWPRR</sequence>
<dbReference type="GO" id="GO:0016887">
    <property type="term" value="F:ATP hydrolysis activity"/>
    <property type="evidence" value="ECO:0007669"/>
    <property type="project" value="InterPro"/>
</dbReference>
<dbReference type="PANTHER" id="PTHR32182">
    <property type="entry name" value="DNA REPLICATION AND REPAIR PROTEIN RECF"/>
    <property type="match status" value="1"/>
</dbReference>
<evidence type="ECO:0000313" key="4">
    <source>
        <dbReference type="Proteomes" id="UP000571817"/>
    </source>
</evidence>
<accession>A0A853DJY5</accession>
<keyword evidence="4" id="KW-1185">Reference proteome</keyword>
<dbReference type="GO" id="GO:0006302">
    <property type="term" value="P:double-strand break repair"/>
    <property type="evidence" value="ECO:0007669"/>
    <property type="project" value="TreeGrafter"/>
</dbReference>
<dbReference type="SUPFAM" id="SSF52540">
    <property type="entry name" value="P-loop containing nucleoside triphosphate hydrolases"/>
    <property type="match status" value="1"/>
</dbReference>
<name>A0A853DJY5_9MICO</name>
<evidence type="ECO:0000313" key="3">
    <source>
        <dbReference type="EMBL" id="NYJ75020.1"/>
    </source>
</evidence>
<dbReference type="Gene3D" id="3.40.50.300">
    <property type="entry name" value="P-loop containing nucleotide triphosphate hydrolases"/>
    <property type="match status" value="2"/>
</dbReference>
<dbReference type="GO" id="GO:0000731">
    <property type="term" value="P:DNA synthesis involved in DNA repair"/>
    <property type="evidence" value="ECO:0007669"/>
    <property type="project" value="TreeGrafter"/>
</dbReference>
<dbReference type="InterPro" id="IPR003959">
    <property type="entry name" value="ATPase_AAA_core"/>
</dbReference>
<dbReference type="FunFam" id="3.40.50.300:FF:002708">
    <property type="entry name" value="FeS assembly ATPase SufC"/>
    <property type="match status" value="1"/>
</dbReference>
<evidence type="ECO:0000256" key="1">
    <source>
        <dbReference type="ARBA" id="ARBA00023236"/>
    </source>
</evidence>
<dbReference type="InterPro" id="IPR014555">
    <property type="entry name" value="RecF-like"/>
</dbReference>
<gene>
    <name evidence="3" type="ORF">HNR15_001983</name>
</gene>
<dbReference type="InterPro" id="IPR027417">
    <property type="entry name" value="P-loop_NTPase"/>
</dbReference>
<keyword evidence="1" id="KW-0742">SOS response</keyword>
<dbReference type="GO" id="GO:0005524">
    <property type="term" value="F:ATP binding"/>
    <property type="evidence" value="ECO:0007669"/>
    <property type="project" value="InterPro"/>
</dbReference>
<keyword evidence="1" id="KW-0227">DNA damage</keyword>